<dbReference type="InterPro" id="IPR001227">
    <property type="entry name" value="Ac_transferase_dom_sf"/>
</dbReference>
<dbReference type="SMART" id="SM00822">
    <property type="entry name" value="PKS_KR"/>
    <property type="match status" value="1"/>
</dbReference>
<dbReference type="InterPro" id="IPR014043">
    <property type="entry name" value="Acyl_transferase_dom"/>
</dbReference>
<dbReference type="Pfam" id="PF00698">
    <property type="entry name" value="Acyl_transf_1"/>
    <property type="match status" value="1"/>
</dbReference>
<dbReference type="InterPro" id="IPR055123">
    <property type="entry name" value="SpnB-like_Rossmann"/>
</dbReference>
<evidence type="ECO:0000259" key="7">
    <source>
        <dbReference type="PROSITE" id="PS52019"/>
    </source>
</evidence>
<dbReference type="Gene3D" id="3.10.129.110">
    <property type="entry name" value="Polyketide synthase dehydratase"/>
    <property type="match status" value="1"/>
</dbReference>
<dbReference type="InterPro" id="IPR036291">
    <property type="entry name" value="NAD(P)-bd_dom_sf"/>
</dbReference>
<dbReference type="InterPro" id="IPR049552">
    <property type="entry name" value="PKS_DH_N"/>
</dbReference>
<dbReference type="InterPro" id="IPR057326">
    <property type="entry name" value="KR_dom"/>
</dbReference>
<dbReference type="InterPro" id="IPR049551">
    <property type="entry name" value="PKS_DH_C"/>
</dbReference>
<dbReference type="PANTHER" id="PTHR43775:SF51">
    <property type="entry name" value="INACTIVE PHENOLPHTHIOCEROL SYNTHESIS POLYKETIDE SYNTHASE TYPE I PKS1-RELATED"/>
    <property type="match status" value="1"/>
</dbReference>
<feature type="region of interest" description="N-terminal hotdog fold" evidence="4">
    <location>
        <begin position="171"/>
        <end position="301"/>
    </location>
</feature>
<dbReference type="Proteomes" id="UP000240542">
    <property type="component" value="Unassembled WGS sequence"/>
</dbReference>
<evidence type="ECO:0000256" key="1">
    <source>
        <dbReference type="ARBA" id="ARBA00022450"/>
    </source>
</evidence>
<dbReference type="OrthoDB" id="4537517at2"/>
<dbReference type="InterPro" id="IPR036736">
    <property type="entry name" value="ACP-like_sf"/>
</dbReference>
<dbReference type="SMART" id="SM01294">
    <property type="entry name" value="PKS_PP_betabranch"/>
    <property type="match status" value="1"/>
</dbReference>
<feature type="non-terminal residue" evidence="8">
    <location>
        <position position="1"/>
    </location>
</feature>
<dbReference type="SMART" id="SM00826">
    <property type="entry name" value="PKS_DH"/>
    <property type="match status" value="1"/>
</dbReference>
<dbReference type="InterPro" id="IPR006162">
    <property type="entry name" value="Ppantetheine_attach_site"/>
</dbReference>
<feature type="active site" description="Proton donor; for dehydratase activity" evidence="4">
    <location>
        <position position="374"/>
    </location>
</feature>
<dbReference type="SUPFAM" id="SSF52151">
    <property type="entry name" value="FabD/lysophospholipase-like"/>
    <property type="match status" value="1"/>
</dbReference>
<feature type="domain" description="Carrier" evidence="6">
    <location>
        <begin position="937"/>
        <end position="1012"/>
    </location>
</feature>
<dbReference type="Pfam" id="PF00550">
    <property type="entry name" value="PP-binding"/>
    <property type="match status" value="1"/>
</dbReference>
<dbReference type="InterPro" id="IPR013968">
    <property type="entry name" value="PKS_KR"/>
</dbReference>
<feature type="region of interest" description="Disordered" evidence="5">
    <location>
        <begin position="897"/>
        <end position="928"/>
    </location>
</feature>
<evidence type="ECO:0000313" key="8">
    <source>
        <dbReference type="EMBL" id="PSK80326.1"/>
    </source>
</evidence>
<dbReference type="PANTHER" id="PTHR43775">
    <property type="entry name" value="FATTY ACID SYNTHASE"/>
    <property type="match status" value="1"/>
</dbReference>
<gene>
    <name evidence="8" type="ORF">CLV63_1582</name>
</gene>
<feature type="active site" description="Proton acceptor; for dehydratase activity" evidence="4">
    <location>
        <position position="203"/>
    </location>
</feature>
<dbReference type="GO" id="GO:0006633">
    <property type="term" value="P:fatty acid biosynthetic process"/>
    <property type="evidence" value="ECO:0007669"/>
    <property type="project" value="TreeGrafter"/>
</dbReference>
<dbReference type="SMART" id="SM00823">
    <property type="entry name" value="PKS_PP"/>
    <property type="match status" value="1"/>
</dbReference>
<dbReference type="Gene3D" id="3.40.50.720">
    <property type="entry name" value="NAD(P)-binding Rossmann-like Domain"/>
    <property type="match status" value="1"/>
</dbReference>
<dbReference type="Gene3D" id="1.10.1200.10">
    <property type="entry name" value="ACP-like"/>
    <property type="match status" value="1"/>
</dbReference>
<protein>
    <submittedName>
        <fullName evidence="8">Phosphopantetheine binding protein</fullName>
    </submittedName>
</protein>
<dbReference type="PROSITE" id="PS50075">
    <property type="entry name" value="CARRIER"/>
    <property type="match status" value="1"/>
</dbReference>
<accession>A0A2P8C5T7</accession>
<dbReference type="PROSITE" id="PS00012">
    <property type="entry name" value="PHOSPHOPANTETHEINE"/>
    <property type="match status" value="1"/>
</dbReference>
<evidence type="ECO:0000256" key="4">
    <source>
        <dbReference type="PROSITE-ProRule" id="PRU01363"/>
    </source>
</evidence>
<dbReference type="InterPro" id="IPR049900">
    <property type="entry name" value="PKS_mFAS_DH"/>
</dbReference>
<keyword evidence="9" id="KW-1185">Reference proteome</keyword>
<evidence type="ECO:0000256" key="2">
    <source>
        <dbReference type="ARBA" id="ARBA00022553"/>
    </source>
</evidence>
<name>A0A2P8C5T7_9ACTN</name>
<dbReference type="EMBL" id="PYGA01000058">
    <property type="protein sequence ID" value="PSK80326.1"/>
    <property type="molecule type" value="Genomic_DNA"/>
</dbReference>
<feature type="region of interest" description="C-terminal hotdog fold" evidence="4">
    <location>
        <begin position="314"/>
        <end position="452"/>
    </location>
</feature>
<dbReference type="InterPro" id="IPR020806">
    <property type="entry name" value="PKS_PP-bd"/>
</dbReference>
<evidence type="ECO:0000259" key="6">
    <source>
        <dbReference type="PROSITE" id="PS50075"/>
    </source>
</evidence>
<dbReference type="SUPFAM" id="SSF51735">
    <property type="entry name" value="NAD(P)-binding Rossmann-fold domains"/>
    <property type="match status" value="2"/>
</dbReference>
<proteinExistence type="predicted"/>
<evidence type="ECO:0000256" key="5">
    <source>
        <dbReference type="SAM" id="MobiDB-lite"/>
    </source>
</evidence>
<dbReference type="SUPFAM" id="SSF47336">
    <property type="entry name" value="ACP-like"/>
    <property type="match status" value="1"/>
</dbReference>
<dbReference type="InterPro" id="IPR016035">
    <property type="entry name" value="Acyl_Trfase/lysoPLipase"/>
</dbReference>
<dbReference type="InterPro" id="IPR050091">
    <property type="entry name" value="PKS_NRPS_Biosynth_Enz"/>
</dbReference>
<dbReference type="InterPro" id="IPR020807">
    <property type="entry name" value="PKS_DH"/>
</dbReference>
<feature type="compositionally biased region" description="Low complexity" evidence="5">
    <location>
        <begin position="915"/>
        <end position="928"/>
    </location>
</feature>
<dbReference type="InterPro" id="IPR009081">
    <property type="entry name" value="PP-bd_ACP"/>
</dbReference>
<dbReference type="Pfam" id="PF14765">
    <property type="entry name" value="PS-DH"/>
    <property type="match status" value="1"/>
</dbReference>
<sequence>RTIAVDYASHSPHVEPLGAELRSALAGIAPRPADIPFYSTVHGRTLDGTALTPEYWYANLRQPVLFAEATRALHAAGHATYIEVSPHPTLTHAIEETLEGTDPAVLHTLHRDHAGPDQLTAALTRAHTRGLPLDWAALYPEAHPTDLPTYPFQHAHYWLTAPATTGLAPHHPLLTSATPLAERDQWLFSGRVSLRSHPWLADHAITGTPLLPGTALLEMAAGAGRHIGCPDLAELVLHAPLPVPNGGDEAVLHLEVAEPDDTGRREFSVHARVEPAGSRSDTAAEWSRLATGVLTIPVAEGDRARRSAWPPAGAAAADPADAYARLAERGYDYGPAFQGLRAMWTRGPEVFAEVDLPESGGSAADFIVHPAVLDAALHAAISTGAAGPADSLRLPFSWSGVRMYGAGTSAVRVEAAPAGNDAVRLRLTDRTGAEVATVDSLVLRDLRPEGLAGSAGGHRDLYTIGWSPAPDRAGPAHAAARWAVIGAESLKLEAVLAEAGTAVQEYPDPGALVSALGSGAPAPDVVVLPMAYDSPAPGASVRAEDARAAARRALELLHDVSAAGPATILVLTRGAVTALPDEAVRDLAAAPVWGLVRSAQTEQPGRFVLVDADDTAASLRALPDALATGEPQVAVREGRIHLPRLSRAPRGAAAPASFDPEGTVLITGATGTLGALLARHLVARHGVRRLLLASRRGPDAPGADALRADLTALGATVTLAACDVADRDAVAALIASVPGDHRLTGVIHAAGVLDDATFDALGADQIDRVMRPKADAAAHLHDLTRDLDLSAFVLFSSVAGVLGTGGQANYAAANAYLDALAEHRRASGLAATSLAWGLWSEASEMTGHLGAAETARMARSGVLPMSTDHGLALFDAALHRDDPVLVAAQITRFHRGGARPPSPLLRGSARRGEARAAAAGGSDARGLADLPDAERNRALLRLVHKHTATLLGRDASEEIQPDQPFSDMGVDSLIALELRNSLKAETGLELSSGLLFDHPTPKALVQYLDGKLRPAAEDPGPEITDAEIRTMLKRIPVERIRDEGLLDVLFGLADPVSPRRTEGPPGPGAGEVPLDDMGVDDLVNLALETDNSPRMNDSGD</sequence>
<evidence type="ECO:0000313" key="9">
    <source>
        <dbReference type="Proteomes" id="UP000240542"/>
    </source>
</evidence>
<keyword evidence="3" id="KW-0808">Transferase</keyword>
<dbReference type="GO" id="GO:0004312">
    <property type="term" value="F:fatty acid synthase activity"/>
    <property type="evidence" value="ECO:0007669"/>
    <property type="project" value="TreeGrafter"/>
</dbReference>
<dbReference type="InterPro" id="IPR042104">
    <property type="entry name" value="PKS_dehydratase_sf"/>
</dbReference>
<dbReference type="Gene3D" id="3.40.366.10">
    <property type="entry name" value="Malonyl-Coenzyme A Acyl Carrier Protein, domain 2"/>
    <property type="match status" value="1"/>
</dbReference>
<dbReference type="Pfam" id="PF22953">
    <property type="entry name" value="SpnB_Rossmann"/>
    <property type="match status" value="1"/>
</dbReference>
<organism evidence="8 9">
    <name type="scientific">Murinocardiopsis flavida</name>
    <dbReference type="NCBI Taxonomy" id="645275"/>
    <lineage>
        <taxon>Bacteria</taxon>
        <taxon>Bacillati</taxon>
        <taxon>Actinomycetota</taxon>
        <taxon>Actinomycetes</taxon>
        <taxon>Streptosporangiales</taxon>
        <taxon>Nocardiopsidaceae</taxon>
        <taxon>Murinocardiopsis</taxon>
    </lineage>
</organism>
<dbReference type="GO" id="GO:0031177">
    <property type="term" value="F:phosphopantetheine binding"/>
    <property type="evidence" value="ECO:0007669"/>
    <property type="project" value="InterPro"/>
</dbReference>
<dbReference type="CDD" id="cd08956">
    <property type="entry name" value="KR_3_FAS_SDR_x"/>
    <property type="match status" value="1"/>
</dbReference>
<feature type="region of interest" description="Disordered" evidence="5">
    <location>
        <begin position="1055"/>
        <end position="1076"/>
    </location>
</feature>
<dbReference type="AlphaFoldDB" id="A0A2P8C5T7"/>
<reference evidence="8 9" key="1">
    <citation type="submission" date="2018-03" db="EMBL/GenBank/DDBJ databases">
        <title>Genomic Encyclopedia of Archaeal and Bacterial Type Strains, Phase II (KMG-II): from individual species to whole genera.</title>
        <authorList>
            <person name="Goeker M."/>
        </authorList>
    </citation>
    <scope>NUCLEOTIDE SEQUENCE [LARGE SCALE GENOMIC DNA]</scope>
    <source>
        <strain evidence="8 9">DSM 45312</strain>
    </source>
</reference>
<keyword evidence="2" id="KW-0597">Phosphoprotein</keyword>
<dbReference type="RefSeq" id="WP_146165738.1">
    <property type="nucleotide sequence ID" value="NZ_PYGA01000058.1"/>
</dbReference>
<feature type="domain" description="PKS/mFAS DH" evidence="7">
    <location>
        <begin position="171"/>
        <end position="452"/>
    </location>
</feature>
<comment type="caution">
    <text evidence="8">The sequence shown here is derived from an EMBL/GenBank/DDBJ whole genome shotgun (WGS) entry which is preliminary data.</text>
</comment>
<dbReference type="Pfam" id="PF08659">
    <property type="entry name" value="KR"/>
    <property type="match status" value="1"/>
</dbReference>
<keyword evidence="1" id="KW-0596">Phosphopantetheine</keyword>
<dbReference type="PROSITE" id="PS52019">
    <property type="entry name" value="PKS_MFAS_DH"/>
    <property type="match status" value="1"/>
</dbReference>
<dbReference type="SMART" id="SM00827">
    <property type="entry name" value="PKS_AT"/>
    <property type="match status" value="1"/>
</dbReference>
<dbReference type="Pfam" id="PF21089">
    <property type="entry name" value="PKS_DH_N"/>
    <property type="match status" value="1"/>
</dbReference>
<evidence type="ECO:0000256" key="3">
    <source>
        <dbReference type="ARBA" id="ARBA00022679"/>
    </source>
</evidence>